<keyword evidence="2" id="KW-1185">Reference proteome</keyword>
<protein>
    <submittedName>
        <fullName evidence="1">GORK protein</fullName>
    </submittedName>
</protein>
<dbReference type="OrthoDB" id="441728at2759"/>
<reference evidence="1" key="1">
    <citation type="submission" date="2021-02" db="EMBL/GenBank/DDBJ databases">
        <authorList>
            <person name="Dougan E. K."/>
            <person name="Rhodes N."/>
            <person name="Thang M."/>
            <person name="Chan C."/>
        </authorList>
    </citation>
    <scope>NUCLEOTIDE SEQUENCE</scope>
</reference>
<comment type="caution">
    <text evidence="1">The sequence shown here is derived from an EMBL/GenBank/DDBJ whole genome shotgun (WGS) entry which is preliminary data.</text>
</comment>
<dbReference type="AlphaFoldDB" id="A0A813BWL2"/>
<name>A0A813BWL2_9DINO</name>
<evidence type="ECO:0000313" key="2">
    <source>
        <dbReference type="Proteomes" id="UP000601435"/>
    </source>
</evidence>
<dbReference type="Proteomes" id="UP000601435">
    <property type="component" value="Unassembled WGS sequence"/>
</dbReference>
<accession>A0A813BWL2</accession>
<organism evidence="1 2">
    <name type="scientific">Symbiodinium necroappetens</name>
    <dbReference type="NCBI Taxonomy" id="1628268"/>
    <lineage>
        <taxon>Eukaryota</taxon>
        <taxon>Sar</taxon>
        <taxon>Alveolata</taxon>
        <taxon>Dinophyceae</taxon>
        <taxon>Suessiales</taxon>
        <taxon>Symbiodiniaceae</taxon>
        <taxon>Symbiodinium</taxon>
    </lineage>
</organism>
<gene>
    <name evidence="1" type="primary">GORK</name>
    <name evidence="1" type="ORF">SNEC2469_LOCUS32271</name>
</gene>
<dbReference type="EMBL" id="CAJNJA010081169">
    <property type="protein sequence ID" value="CAE7929363.1"/>
    <property type="molecule type" value="Genomic_DNA"/>
</dbReference>
<sequence length="187" mass="20959">MAPVDVGSMGYDGSSSYFIRQSVRSNAYREGSVLDFYRGWGVSGSQPSRYFDDLASINRSLIVPCAQTRFMATEANRNYLRITGGVNVLFYWWVPDTTFLDLDPVEIVFPPYDFRAYTSGDKRTVAASMPITKIVSQDLVTLAPSVEDLVRNLRLGRNDVMNMLKDMQDTGDSYATVSCDLVNVKQT</sequence>
<proteinExistence type="predicted"/>
<evidence type="ECO:0000313" key="1">
    <source>
        <dbReference type="EMBL" id="CAE7929363.1"/>
    </source>
</evidence>